<feature type="region of interest" description="Disordered" evidence="17">
    <location>
        <begin position="216"/>
        <end position="282"/>
    </location>
</feature>
<sequence>MDGTALSDRIAVAAGGGSDGEDGVPGGDGGPSQGEDGGSATLVTAATGGTQSSGGSGGTDDSTYGNGDGSDGSFGTGGDGESESAGAGGGGGAGWYGGGGGASSDSTADNTGSGAGGSNYVDGFDTVFANERGGSSRSNSAGALATISYTTPPENLTANDVGYRSADLSWDAVSGADKYRVYRDGNQVGTTTNTSYTDTGVSPTTAYDWHVTSVERGAESNPSNTVSGTTGGDAPGGLSVSIDGADATLSWTDTNDDEDGYEVHRSQSAGVDTSGSPVATTAADAESYQDAGLADGTEYHWRVVAVRDGERGADSSEADGLTPLPAPTGLTVDDVRDTEADLSWTTNASGVDEQRVYLKRWGENGTERQRAGMEFSNADETYIAGDTDTEHLRTPEATWTAIVQRTGGGSSNEYVFALVETGGNRILFRIRDGEFQIYDDINERASAVTFETNSFTDGDVHAATITFESDGTKTAYLDGSQVGVDTGGDPLSGLDSGVVPVFSSLQPNKYFLGFDGNLYGVQTHDRILSASEISAVATGEVVGDGLTGYWPLDLNQDGVTPDLSEYANDGYENGLKIANGSFDSLYKWDVSHGGLASGRVYAGENSFFSDADNTGVQAAQDLSTAYQPDTFSYVYQETSNSFGGGIRLVNSNGDYEGGTAADNPEWDVDFADTTGQVAGGPGGSDEWVSVEWDFDWSNSQVTVLWEALTSGDTHSSTHDLYHGADVSRVELWNYNDSAGWGGGDLAMWWDAILFDGNDGGGGPTLTGPTVEDVSGALSGSAESTTVDGLLNGERYEAFVHALTDDNEVRDQ</sequence>
<proteinExistence type="predicted"/>
<comment type="subcellular location">
    <subcellularLocation>
        <location evidence="1">Cell membrane</location>
        <topology evidence="1">Single-pass type I membrane protein</topology>
    </subcellularLocation>
</comment>
<keyword evidence="6" id="KW-0732">Signal</keyword>
<evidence type="ECO:0000256" key="6">
    <source>
        <dbReference type="ARBA" id="ARBA00022729"/>
    </source>
</evidence>
<reference evidence="19 20" key="1">
    <citation type="journal article" date="2019" name="Int. J. Syst. Evol. Microbiol.">
        <title>The Global Catalogue of Microorganisms (GCM) 10K type strain sequencing project: providing services to taxonomists for standard genome sequencing and annotation.</title>
        <authorList>
            <consortium name="The Broad Institute Genomics Platform"/>
            <consortium name="The Broad Institute Genome Sequencing Center for Infectious Disease"/>
            <person name="Wu L."/>
            <person name="Ma J."/>
        </authorList>
    </citation>
    <scope>NUCLEOTIDE SEQUENCE [LARGE SCALE GENOMIC DNA]</scope>
    <source>
        <strain evidence="19 20">CGMCC 1.16026</strain>
    </source>
</reference>
<keyword evidence="3" id="KW-1003">Cell membrane</keyword>
<feature type="compositionally biased region" description="Polar residues" evidence="17">
    <location>
        <begin position="266"/>
        <end position="279"/>
    </location>
</feature>
<dbReference type="GO" id="GO:0005524">
    <property type="term" value="F:ATP binding"/>
    <property type="evidence" value="ECO:0007669"/>
    <property type="project" value="UniProtKB-KW"/>
</dbReference>
<evidence type="ECO:0000313" key="20">
    <source>
        <dbReference type="Proteomes" id="UP001596145"/>
    </source>
</evidence>
<keyword evidence="7" id="KW-0677">Repeat</keyword>
<evidence type="ECO:0000256" key="11">
    <source>
        <dbReference type="ARBA" id="ARBA00022989"/>
    </source>
</evidence>
<dbReference type="AlphaFoldDB" id="A0ABD5QTH4"/>
<dbReference type="Gene3D" id="2.60.40.10">
    <property type="entry name" value="Immunoglobulins"/>
    <property type="match status" value="2"/>
</dbReference>
<keyword evidence="16" id="KW-0325">Glycoprotein</keyword>
<keyword evidence="10" id="KW-0067">ATP-binding</keyword>
<dbReference type="SUPFAM" id="SSF49265">
    <property type="entry name" value="Fibronectin type III"/>
    <property type="match status" value="3"/>
</dbReference>
<dbReference type="PROSITE" id="PS50853">
    <property type="entry name" value="FN3"/>
    <property type="match status" value="2"/>
</dbReference>
<keyword evidence="13" id="KW-0829">Tyrosine-protein kinase</keyword>
<dbReference type="Proteomes" id="UP001596145">
    <property type="component" value="Unassembled WGS sequence"/>
</dbReference>
<dbReference type="Gene3D" id="2.60.120.200">
    <property type="match status" value="1"/>
</dbReference>
<dbReference type="RefSeq" id="WP_343032414.1">
    <property type="nucleotide sequence ID" value="NZ_JBHSKV010000017.1"/>
</dbReference>
<evidence type="ECO:0000256" key="9">
    <source>
        <dbReference type="ARBA" id="ARBA00022777"/>
    </source>
</evidence>
<evidence type="ECO:0000256" key="15">
    <source>
        <dbReference type="ARBA" id="ARBA00023170"/>
    </source>
</evidence>
<dbReference type="SUPFAM" id="SSF49899">
    <property type="entry name" value="Concanavalin A-like lectins/glucanases"/>
    <property type="match status" value="1"/>
</dbReference>
<feature type="domain" description="Fibronectin type-III" evidence="18">
    <location>
        <begin position="152"/>
        <end position="233"/>
    </location>
</feature>
<organism evidence="19 20">
    <name type="scientific">Halorubrum glutamatedens</name>
    <dbReference type="NCBI Taxonomy" id="2707018"/>
    <lineage>
        <taxon>Archaea</taxon>
        <taxon>Methanobacteriati</taxon>
        <taxon>Methanobacteriota</taxon>
        <taxon>Stenosarchaea group</taxon>
        <taxon>Halobacteria</taxon>
        <taxon>Halobacteriales</taxon>
        <taxon>Haloferacaceae</taxon>
        <taxon>Halorubrum</taxon>
    </lineage>
</organism>
<keyword evidence="12" id="KW-0472">Membrane</keyword>
<feature type="domain" description="Fibronectin type-III" evidence="18">
    <location>
        <begin position="234"/>
        <end position="325"/>
    </location>
</feature>
<keyword evidence="8" id="KW-0547">Nucleotide-binding</keyword>
<evidence type="ECO:0000256" key="5">
    <source>
        <dbReference type="ARBA" id="ARBA00022692"/>
    </source>
</evidence>
<evidence type="ECO:0000256" key="10">
    <source>
        <dbReference type="ARBA" id="ARBA00022840"/>
    </source>
</evidence>
<evidence type="ECO:0000256" key="7">
    <source>
        <dbReference type="ARBA" id="ARBA00022737"/>
    </source>
</evidence>
<protein>
    <recommendedName>
        <fullName evidence="2">receptor protein-tyrosine kinase</fullName>
        <ecNumber evidence="2">2.7.10.1</ecNumber>
    </recommendedName>
</protein>
<dbReference type="EC" id="2.7.10.1" evidence="2"/>
<keyword evidence="4" id="KW-0808">Transferase</keyword>
<evidence type="ECO:0000256" key="2">
    <source>
        <dbReference type="ARBA" id="ARBA00011902"/>
    </source>
</evidence>
<keyword evidence="14" id="KW-1015">Disulfide bond</keyword>
<feature type="region of interest" description="Disordered" evidence="17">
    <location>
        <begin position="310"/>
        <end position="332"/>
    </location>
</feature>
<keyword evidence="20" id="KW-1185">Reference proteome</keyword>
<dbReference type="PANTHER" id="PTHR46708:SF2">
    <property type="entry name" value="FIBRONECTIN TYPE-III DOMAIN-CONTAINING PROTEIN"/>
    <property type="match status" value="1"/>
</dbReference>
<evidence type="ECO:0000256" key="12">
    <source>
        <dbReference type="ARBA" id="ARBA00023136"/>
    </source>
</evidence>
<dbReference type="CDD" id="cd00063">
    <property type="entry name" value="FN3"/>
    <property type="match status" value="2"/>
</dbReference>
<dbReference type="Pfam" id="PF00041">
    <property type="entry name" value="fn3"/>
    <property type="match status" value="2"/>
</dbReference>
<keyword evidence="11" id="KW-1133">Transmembrane helix</keyword>
<evidence type="ECO:0000256" key="4">
    <source>
        <dbReference type="ARBA" id="ARBA00022679"/>
    </source>
</evidence>
<feature type="compositionally biased region" description="Gly residues" evidence="17">
    <location>
        <begin position="66"/>
        <end position="79"/>
    </location>
</feature>
<comment type="caution">
    <text evidence="19">The sequence shown here is derived from an EMBL/GenBank/DDBJ whole genome shotgun (WGS) entry which is preliminary data.</text>
</comment>
<keyword evidence="9" id="KW-0418">Kinase</keyword>
<feature type="region of interest" description="Disordered" evidence="17">
    <location>
        <begin position="1"/>
        <end position="114"/>
    </location>
</feature>
<keyword evidence="5" id="KW-0812">Transmembrane</keyword>
<dbReference type="PANTHER" id="PTHR46708">
    <property type="entry name" value="TENASCIN"/>
    <property type="match status" value="1"/>
</dbReference>
<feature type="compositionally biased region" description="Gly residues" evidence="17">
    <location>
        <begin position="86"/>
        <end position="102"/>
    </location>
</feature>
<name>A0ABD5QTH4_9EURY</name>
<evidence type="ECO:0000256" key="16">
    <source>
        <dbReference type="ARBA" id="ARBA00023180"/>
    </source>
</evidence>
<accession>A0ABD5QTH4</accession>
<feature type="compositionally biased region" description="Gly residues" evidence="17">
    <location>
        <begin position="14"/>
        <end position="37"/>
    </location>
</feature>
<evidence type="ECO:0000256" key="14">
    <source>
        <dbReference type="ARBA" id="ARBA00023157"/>
    </source>
</evidence>
<gene>
    <name evidence="19" type="ORF">ACFPJA_12345</name>
</gene>
<evidence type="ECO:0000256" key="13">
    <source>
        <dbReference type="ARBA" id="ARBA00023137"/>
    </source>
</evidence>
<evidence type="ECO:0000256" key="3">
    <source>
        <dbReference type="ARBA" id="ARBA00022475"/>
    </source>
</evidence>
<evidence type="ECO:0000256" key="1">
    <source>
        <dbReference type="ARBA" id="ARBA00004251"/>
    </source>
</evidence>
<dbReference type="InterPro" id="IPR003961">
    <property type="entry name" value="FN3_dom"/>
</dbReference>
<dbReference type="InterPro" id="IPR055163">
    <property type="entry name" value="ALK/LTK-like_GRD"/>
</dbReference>
<dbReference type="Pfam" id="PF12810">
    <property type="entry name" value="ALK_LTK_GRD"/>
    <property type="match status" value="1"/>
</dbReference>
<evidence type="ECO:0000256" key="8">
    <source>
        <dbReference type="ARBA" id="ARBA00022741"/>
    </source>
</evidence>
<dbReference type="SMART" id="SM00060">
    <property type="entry name" value="FN3"/>
    <property type="match status" value="4"/>
</dbReference>
<evidence type="ECO:0000259" key="18">
    <source>
        <dbReference type="PROSITE" id="PS50853"/>
    </source>
</evidence>
<evidence type="ECO:0000313" key="19">
    <source>
        <dbReference type="EMBL" id="MFC5135502.1"/>
    </source>
</evidence>
<dbReference type="InterPro" id="IPR013783">
    <property type="entry name" value="Ig-like_fold"/>
</dbReference>
<dbReference type="InterPro" id="IPR050991">
    <property type="entry name" value="ECM_Regulatory_Proteins"/>
</dbReference>
<dbReference type="GO" id="GO:0004714">
    <property type="term" value="F:transmembrane receptor protein tyrosine kinase activity"/>
    <property type="evidence" value="ECO:0007669"/>
    <property type="project" value="UniProtKB-EC"/>
</dbReference>
<evidence type="ECO:0000256" key="17">
    <source>
        <dbReference type="SAM" id="MobiDB-lite"/>
    </source>
</evidence>
<dbReference type="GO" id="GO:0005886">
    <property type="term" value="C:plasma membrane"/>
    <property type="evidence" value="ECO:0007669"/>
    <property type="project" value="UniProtKB-SubCell"/>
</dbReference>
<keyword evidence="15" id="KW-0675">Receptor</keyword>
<dbReference type="InterPro" id="IPR036116">
    <property type="entry name" value="FN3_sf"/>
</dbReference>
<dbReference type="InterPro" id="IPR013320">
    <property type="entry name" value="ConA-like_dom_sf"/>
</dbReference>
<dbReference type="EMBL" id="JBHSKV010000017">
    <property type="protein sequence ID" value="MFC5135502.1"/>
    <property type="molecule type" value="Genomic_DNA"/>
</dbReference>